<name>A0A6F9D878_9ASCI</name>
<dbReference type="InterPro" id="IPR029034">
    <property type="entry name" value="Cystine-knot_cytokine"/>
</dbReference>
<keyword evidence="4 9" id="KW-0732">Signal</keyword>
<keyword evidence="3" id="KW-0964">Secreted</keyword>
<evidence type="ECO:0000256" key="3">
    <source>
        <dbReference type="ARBA" id="ARBA00022525"/>
    </source>
</evidence>
<dbReference type="GO" id="GO:0005615">
    <property type="term" value="C:extracellular space"/>
    <property type="evidence" value="ECO:0007669"/>
    <property type="project" value="TreeGrafter"/>
</dbReference>
<keyword evidence="7" id="KW-0325">Glycoprotein</keyword>
<dbReference type="SUPFAM" id="SSF57501">
    <property type="entry name" value="Cystine-knot cytokines"/>
    <property type="match status" value="1"/>
</dbReference>
<evidence type="ECO:0000313" key="11">
    <source>
        <dbReference type="EMBL" id="CAB3225926.1"/>
    </source>
</evidence>
<organism evidence="11">
    <name type="scientific">Phallusia mammillata</name>
    <dbReference type="NCBI Taxonomy" id="59560"/>
    <lineage>
        <taxon>Eukaryota</taxon>
        <taxon>Metazoa</taxon>
        <taxon>Chordata</taxon>
        <taxon>Tunicata</taxon>
        <taxon>Ascidiacea</taxon>
        <taxon>Phlebobranchia</taxon>
        <taxon>Ascidiidae</taxon>
        <taxon>Phallusia</taxon>
    </lineage>
</organism>
<accession>A0A6F9D878</accession>
<dbReference type="Pfam" id="PF00019">
    <property type="entry name" value="TGF_beta"/>
    <property type="match status" value="1"/>
</dbReference>
<feature type="chain" id="PRO_5026021058" evidence="9">
    <location>
        <begin position="23"/>
        <end position="471"/>
    </location>
</feature>
<evidence type="ECO:0000256" key="9">
    <source>
        <dbReference type="SAM" id="SignalP"/>
    </source>
</evidence>
<dbReference type="FunFam" id="2.10.90.10:FF:000001">
    <property type="entry name" value="Bone morphogenetic protein 4"/>
    <property type="match status" value="1"/>
</dbReference>
<keyword evidence="5 8" id="KW-0339">Growth factor</keyword>
<protein>
    <submittedName>
        <fullName evidence="11">TGFbeta-NA1 transforming growth factor beta superfamily signaling ligand</fullName>
    </submittedName>
</protein>
<dbReference type="GO" id="GO:0005125">
    <property type="term" value="F:cytokine activity"/>
    <property type="evidence" value="ECO:0007669"/>
    <property type="project" value="TreeGrafter"/>
</dbReference>
<keyword evidence="6" id="KW-1015">Disulfide bond</keyword>
<evidence type="ECO:0000259" key="10">
    <source>
        <dbReference type="PROSITE" id="PS51362"/>
    </source>
</evidence>
<dbReference type="Gene3D" id="2.10.90.10">
    <property type="entry name" value="Cystine-knot cytokines"/>
    <property type="match status" value="1"/>
</dbReference>
<proteinExistence type="evidence at transcript level"/>
<sequence>MDFYKCLIASVWSLLAMKAAVGTELNRGKLDGVGRTYVPAESTILSTPDRIPNTATKTKLTSGVGKNNIEQNDISYDKNLKEFSGSNSIPSLISMAFRQSTDKQHPYTKCQLPGLQGNVVRSFQNQGLTLPLDDETWVIELRYNLPRNVANETVVTGVLYSQIEALFQEHENRWLGSGLSVDLEVHEISLQKWNKLVRHSAWRSLTDKVVSSTHHNKPQMRSAGNLLRSILARPYASRRITINHFRVPESTKVLDVTATVDKLRDRLNRRSKFVFLSRVRRESSFVSSGSIGKCQLPLVPQLVLITLDKHHCNGSSAGHSKDDDEFNPFLQRVRRGTSQEKRRRRKDHDVVVTETTGHFAKSDMIKSAVCQRHSMWVRFDDLGWSDWIIAPRAVQAYRCAGECPYPLGASLNSTNHALMMSLMNSVEPEKSTKPCCVPTKLRSVSLLYIDNAKNVVLRQFEDMVIESCGCQ</sequence>
<evidence type="ECO:0000256" key="5">
    <source>
        <dbReference type="ARBA" id="ARBA00023030"/>
    </source>
</evidence>
<evidence type="ECO:0000256" key="2">
    <source>
        <dbReference type="ARBA" id="ARBA00006656"/>
    </source>
</evidence>
<dbReference type="EMBL" id="LR783358">
    <property type="protein sequence ID" value="CAB3225926.1"/>
    <property type="molecule type" value="mRNA"/>
</dbReference>
<evidence type="ECO:0000256" key="7">
    <source>
        <dbReference type="ARBA" id="ARBA00023180"/>
    </source>
</evidence>
<dbReference type="InterPro" id="IPR001839">
    <property type="entry name" value="TGF-b_C"/>
</dbReference>
<dbReference type="InterPro" id="IPR015615">
    <property type="entry name" value="TGF-beta-rel"/>
</dbReference>
<dbReference type="SMART" id="SM00204">
    <property type="entry name" value="TGFB"/>
    <property type="match status" value="1"/>
</dbReference>
<comment type="similarity">
    <text evidence="2 8">Belongs to the TGF-beta family.</text>
</comment>
<evidence type="ECO:0000256" key="1">
    <source>
        <dbReference type="ARBA" id="ARBA00004613"/>
    </source>
</evidence>
<dbReference type="PANTHER" id="PTHR11848">
    <property type="entry name" value="TGF-BETA FAMILY"/>
    <property type="match status" value="1"/>
</dbReference>
<evidence type="ECO:0000256" key="4">
    <source>
        <dbReference type="ARBA" id="ARBA00022729"/>
    </source>
</evidence>
<dbReference type="PROSITE" id="PS51362">
    <property type="entry name" value="TGF_BETA_2"/>
    <property type="match status" value="1"/>
</dbReference>
<evidence type="ECO:0000256" key="6">
    <source>
        <dbReference type="ARBA" id="ARBA00023157"/>
    </source>
</evidence>
<dbReference type="GO" id="GO:0008083">
    <property type="term" value="F:growth factor activity"/>
    <property type="evidence" value="ECO:0007669"/>
    <property type="project" value="UniProtKB-KW"/>
</dbReference>
<dbReference type="AlphaFoldDB" id="A0A6F9D878"/>
<feature type="domain" description="TGF-beta family profile" evidence="10">
    <location>
        <begin position="343"/>
        <end position="471"/>
    </location>
</feature>
<feature type="signal peptide" evidence="9">
    <location>
        <begin position="1"/>
        <end position="22"/>
    </location>
</feature>
<reference evidence="11" key="1">
    <citation type="submission" date="2020-04" db="EMBL/GenBank/DDBJ databases">
        <authorList>
            <person name="Neveu A P."/>
        </authorList>
    </citation>
    <scope>NUCLEOTIDE SEQUENCE</scope>
    <source>
        <tissue evidence="11">Whole embryo</tissue>
    </source>
</reference>
<evidence type="ECO:0000256" key="8">
    <source>
        <dbReference type="RuleBase" id="RU000354"/>
    </source>
</evidence>
<comment type="subcellular location">
    <subcellularLocation>
        <location evidence="1">Secreted</location>
    </subcellularLocation>
</comment>
<gene>
    <name evidence="11" type="primary">Bmp7</name>
</gene>
<dbReference type="PANTHER" id="PTHR11848:SF302">
    <property type="entry name" value="TGF-BETA FAMILY PROFILE DOMAIN-CONTAINING PROTEIN"/>
    <property type="match status" value="1"/>
</dbReference>